<reference evidence="2 3" key="1">
    <citation type="journal article" date="2016" name="Mol. Biol. Evol.">
        <title>Comparative Genomics of Early-Diverging Mushroom-Forming Fungi Provides Insights into the Origins of Lignocellulose Decay Capabilities.</title>
        <authorList>
            <person name="Nagy L.G."/>
            <person name="Riley R."/>
            <person name="Tritt A."/>
            <person name="Adam C."/>
            <person name="Daum C."/>
            <person name="Floudas D."/>
            <person name="Sun H."/>
            <person name="Yadav J.S."/>
            <person name="Pangilinan J."/>
            <person name="Larsson K.H."/>
            <person name="Matsuura K."/>
            <person name="Barry K."/>
            <person name="Labutti K."/>
            <person name="Kuo R."/>
            <person name="Ohm R.A."/>
            <person name="Bhattacharya S.S."/>
            <person name="Shirouzu T."/>
            <person name="Yoshinaga Y."/>
            <person name="Martin F.M."/>
            <person name="Grigoriev I.V."/>
            <person name="Hibbett D.S."/>
        </authorList>
    </citation>
    <scope>NUCLEOTIDE SEQUENCE [LARGE SCALE GENOMIC DNA]</scope>
    <source>
        <strain evidence="2 3">HHB12733</strain>
    </source>
</reference>
<name>A0A165BZK3_9BASI</name>
<proteinExistence type="predicted"/>
<feature type="compositionally biased region" description="Basic and acidic residues" evidence="1">
    <location>
        <begin position="436"/>
        <end position="450"/>
    </location>
</feature>
<feature type="compositionally biased region" description="Basic and acidic residues" evidence="1">
    <location>
        <begin position="400"/>
        <end position="412"/>
    </location>
</feature>
<feature type="compositionally biased region" description="Polar residues" evidence="1">
    <location>
        <begin position="465"/>
        <end position="481"/>
    </location>
</feature>
<dbReference type="OrthoDB" id="128308at2759"/>
<evidence type="ECO:0000313" key="3">
    <source>
        <dbReference type="Proteomes" id="UP000076842"/>
    </source>
</evidence>
<accession>A0A165BZK3</accession>
<gene>
    <name evidence="2" type="ORF">CALCODRAFT_539186</name>
</gene>
<feature type="region of interest" description="Disordered" evidence="1">
    <location>
        <begin position="362"/>
        <end position="486"/>
    </location>
</feature>
<feature type="region of interest" description="Disordered" evidence="1">
    <location>
        <begin position="713"/>
        <end position="781"/>
    </location>
</feature>
<feature type="compositionally biased region" description="Polar residues" evidence="1">
    <location>
        <begin position="362"/>
        <end position="381"/>
    </location>
</feature>
<dbReference type="InParanoid" id="A0A165BZK3"/>
<evidence type="ECO:0008006" key="4">
    <source>
        <dbReference type="Google" id="ProtNLM"/>
    </source>
</evidence>
<sequence>MALRSFKDFSAEMNGFILYQLLVDVRYMLEFNMEVENGHELNTALIPPFIYQAAHGELPSEWFKAAQDPKLDSLRRSFFPDMLERCRMIREFQDRVHGDRVREYMESLVADEGNESEVFRWHLALGAEYWMQFMLPSLITFTPLSPEYLSLLQRFLDYSSLVCRIHDIPFPLPFHCIPSSVRCAGDANAFDYRGPALIPRPVSEMDVDRWLPAFLSLQQPPSPDKRERFLAWTAEKAQLLGRLCFTYNLTEASDLPIALYQHVKDVLKALRRYMTIFGLPARMDLLLVAHQLRYRAAVEADKEDGITGMLHATFYRPSIRLVGDEDDDRLLIDPLPALEDDETFSVPHNALGQIHSTAVSQLLSHSRTNDQPETFSSNCATNDRLAGIDQTPSGSGAPMEKAHGEPPSERDNHKKRKRTISEEDAASAPAEKTRKKSNDNRSHDKPDAGRHTQNPAGRDIAASSLAVSSPQLDTAAPSSATREAFRDSLTPHARAHWEAGRYPYPTQDFAQPFATRKWKSEVHHTHTKWVKAWEQDVEKKKEGKAKYPPSRFSTTEHPTAAKVRELGHILISPVKGDGLDFATDLAAYRLHMATQNALNALSVPPYVYFDSGDKLRTTVFTAPQMKWLTLWYCCSNAVDIRCIEFRSQTLSSRSCAIGIKYPRRHIGVSDIMNFIGSVEGYTEDARTNRRVGWNDDFRGLATLWRPSILSSQADVPSSACPTPALRSSPPPDERSEYSSSQLMDDRIETPFAPPDNIGASQDHRGSRQEAVGETSSGSKSDENELIFATTLWDSVALCPFCDSPLRKPVSRRLAKLLDAAMVYAVPERRHENPDGVKAPLQYYAGACALHRSEEAMRDAPGSPQRWPKHLNYHNIEQRLRQHRRELERIVSNPTCSEFYRQARATYDRLGHRVGAGLTGQWETHEICQPG</sequence>
<dbReference type="AlphaFoldDB" id="A0A165BZK3"/>
<evidence type="ECO:0000313" key="2">
    <source>
        <dbReference type="EMBL" id="KZT50006.1"/>
    </source>
</evidence>
<dbReference type="Proteomes" id="UP000076842">
    <property type="component" value="Unassembled WGS sequence"/>
</dbReference>
<protein>
    <recommendedName>
        <fullName evidence="4">Restriction of telomere capping protein 4</fullName>
    </recommendedName>
</protein>
<keyword evidence="3" id="KW-1185">Reference proteome</keyword>
<organism evidence="2 3">
    <name type="scientific">Calocera cornea HHB12733</name>
    <dbReference type="NCBI Taxonomy" id="1353952"/>
    <lineage>
        <taxon>Eukaryota</taxon>
        <taxon>Fungi</taxon>
        <taxon>Dikarya</taxon>
        <taxon>Basidiomycota</taxon>
        <taxon>Agaricomycotina</taxon>
        <taxon>Dacrymycetes</taxon>
        <taxon>Dacrymycetales</taxon>
        <taxon>Dacrymycetaceae</taxon>
        <taxon>Calocera</taxon>
    </lineage>
</organism>
<dbReference type="EMBL" id="KV424287">
    <property type="protein sequence ID" value="KZT50006.1"/>
    <property type="molecule type" value="Genomic_DNA"/>
</dbReference>
<evidence type="ECO:0000256" key="1">
    <source>
        <dbReference type="SAM" id="MobiDB-lite"/>
    </source>
</evidence>